<sequence length="213" mass="23247">MNLYTIMANAFAFGLAIEPGTPDELALTIVERDDEDDQVFVVRRTLTESIDGSVEDVAKQVQNRLAESPYTARSSVIVYVNNESGTALADALSDRGVRPVRVHVRVTDEGAAAESEGEAVIDAREELFSLSTAHRTGNLRLEHRTTEDAARLARTLGHLIDDSSEGTEISTDVLDVQGMSALLAYWWSTEQTTDPTERLRADLPGTEAARPTT</sequence>
<evidence type="ECO:0000313" key="2">
    <source>
        <dbReference type="EMBL" id="PEN09289.1"/>
    </source>
</evidence>
<comment type="caution">
    <text evidence="2">The sequence shown here is derived from an EMBL/GenBank/DDBJ whole genome shotgun (WGS) entry which is preliminary data.</text>
</comment>
<name>A0A2H3P450_9BACT</name>
<gene>
    <name evidence="2" type="ORF">CRI93_00740</name>
</gene>
<dbReference type="Proteomes" id="UP000221024">
    <property type="component" value="Unassembled WGS sequence"/>
</dbReference>
<proteinExistence type="predicted"/>
<accession>A0A2H3P450</accession>
<evidence type="ECO:0000256" key="1">
    <source>
        <dbReference type="SAM" id="MobiDB-lite"/>
    </source>
</evidence>
<feature type="region of interest" description="Disordered" evidence="1">
    <location>
        <begin position="194"/>
        <end position="213"/>
    </location>
</feature>
<reference evidence="2 3" key="1">
    <citation type="submission" date="2017-10" db="EMBL/GenBank/DDBJ databases">
        <title>Draft genome of Longimonas halophila.</title>
        <authorList>
            <person name="Goh K.M."/>
            <person name="Shamsir M.S."/>
            <person name="Lim S.W."/>
        </authorList>
    </citation>
    <scope>NUCLEOTIDE SEQUENCE [LARGE SCALE GENOMIC DNA]</scope>
    <source>
        <strain evidence="2 3">KCTC 42399</strain>
    </source>
</reference>
<dbReference type="AlphaFoldDB" id="A0A2H3P450"/>
<dbReference type="EMBL" id="PDEP01000001">
    <property type="protein sequence ID" value="PEN09289.1"/>
    <property type="molecule type" value="Genomic_DNA"/>
</dbReference>
<keyword evidence="3" id="KW-1185">Reference proteome</keyword>
<organism evidence="2 3">
    <name type="scientific">Longimonas halophila</name>
    <dbReference type="NCBI Taxonomy" id="1469170"/>
    <lineage>
        <taxon>Bacteria</taxon>
        <taxon>Pseudomonadati</taxon>
        <taxon>Rhodothermota</taxon>
        <taxon>Rhodothermia</taxon>
        <taxon>Rhodothermales</taxon>
        <taxon>Salisaetaceae</taxon>
        <taxon>Longimonas</taxon>
    </lineage>
</organism>
<protein>
    <submittedName>
        <fullName evidence="2">Uncharacterized protein</fullName>
    </submittedName>
</protein>
<evidence type="ECO:0000313" key="3">
    <source>
        <dbReference type="Proteomes" id="UP000221024"/>
    </source>
</evidence>